<organism evidence="1 2">
    <name type="scientific">Cichorium intybus</name>
    <name type="common">Chicory</name>
    <dbReference type="NCBI Taxonomy" id="13427"/>
    <lineage>
        <taxon>Eukaryota</taxon>
        <taxon>Viridiplantae</taxon>
        <taxon>Streptophyta</taxon>
        <taxon>Embryophyta</taxon>
        <taxon>Tracheophyta</taxon>
        <taxon>Spermatophyta</taxon>
        <taxon>Magnoliopsida</taxon>
        <taxon>eudicotyledons</taxon>
        <taxon>Gunneridae</taxon>
        <taxon>Pentapetalae</taxon>
        <taxon>asterids</taxon>
        <taxon>campanulids</taxon>
        <taxon>Asterales</taxon>
        <taxon>Asteraceae</taxon>
        <taxon>Cichorioideae</taxon>
        <taxon>Cichorieae</taxon>
        <taxon>Cichoriinae</taxon>
        <taxon>Cichorium</taxon>
    </lineage>
</organism>
<comment type="caution">
    <text evidence="1">The sequence shown here is derived from an EMBL/GenBank/DDBJ whole genome shotgun (WGS) entry which is preliminary data.</text>
</comment>
<gene>
    <name evidence="1" type="ORF">L2E82_37970</name>
</gene>
<sequence length="228" mass="25596">MKWLSGNGIVYSLEDLKIGVKGDSSELNPGPRVKMSLGEPGQSTCYKSVLLDAQQNSEEFLCHCGFFLVPKFKRSPSSGSSWGFLRQLIMIVIDKNFGLDIAVEEAQRAINVAHVEVESVEIEVGIVKLMGRYSDKDDEIEEEEEKSAKSGRNFNRQWTGRGRVLNQGEISIESGQEEGILQLDMWGLTPSEVENLPDFQMNNNDAGFGTMNYLNRQMQFSQQQFPAM</sequence>
<evidence type="ECO:0000313" key="1">
    <source>
        <dbReference type="EMBL" id="KAI3708656.1"/>
    </source>
</evidence>
<dbReference type="EMBL" id="CM042015">
    <property type="protein sequence ID" value="KAI3708656.1"/>
    <property type="molecule type" value="Genomic_DNA"/>
</dbReference>
<keyword evidence="2" id="KW-1185">Reference proteome</keyword>
<name>A0ACB9AGL1_CICIN</name>
<reference evidence="1 2" key="2">
    <citation type="journal article" date="2022" name="Mol. Ecol. Resour.">
        <title>The genomes of chicory, endive, great burdock and yacon provide insights into Asteraceae paleo-polyploidization history and plant inulin production.</title>
        <authorList>
            <person name="Fan W."/>
            <person name="Wang S."/>
            <person name="Wang H."/>
            <person name="Wang A."/>
            <person name="Jiang F."/>
            <person name="Liu H."/>
            <person name="Zhao H."/>
            <person name="Xu D."/>
            <person name="Zhang Y."/>
        </authorList>
    </citation>
    <scope>NUCLEOTIDE SEQUENCE [LARGE SCALE GENOMIC DNA]</scope>
    <source>
        <strain evidence="2">cv. Punajuju</strain>
        <tissue evidence="1">Leaves</tissue>
    </source>
</reference>
<reference evidence="2" key="1">
    <citation type="journal article" date="2022" name="Mol. Ecol. Resour.">
        <title>The genomes of chicory, endive, great burdock and yacon provide insights into Asteraceae palaeo-polyploidization history and plant inulin production.</title>
        <authorList>
            <person name="Fan W."/>
            <person name="Wang S."/>
            <person name="Wang H."/>
            <person name="Wang A."/>
            <person name="Jiang F."/>
            <person name="Liu H."/>
            <person name="Zhao H."/>
            <person name="Xu D."/>
            <person name="Zhang Y."/>
        </authorList>
    </citation>
    <scope>NUCLEOTIDE SEQUENCE [LARGE SCALE GENOMIC DNA]</scope>
    <source>
        <strain evidence="2">cv. Punajuju</strain>
    </source>
</reference>
<dbReference type="Proteomes" id="UP001055811">
    <property type="component" value="Linkage Group LG07"/>
</dbReference>
<proteinExistence type="predicted"/>
<accession>A0ACB9AGL1</accession>
<evidence type="ECO:0000313" key="2">
    <source>
        <dbReference type="Proteomes" id="UP001055811"/>
    </source>
</evidence>
<protein>
    <submittedName>
        <fullName evidence="1">Uncharacterized protein</fullName>
    </submittedName>
</protein>